<dbReference type="EMBL" id="FMXB01000009">
    <property type="protein sequence ID" value="SDA55731.1"/>
    <property type="molecule type" value="Genomic_DNA"/>
</dbReference>
<dbReference type="Proteomes" id="UP000323439">
    <property type="component" value="Unassembled WGS sequence"/>
</dbReference>
<dbReference type="AlphaFoldDB" id="A0A1G5WC80"/>
<reference evidence="1 2" key="1">
    <citation type="submission" date="2016-10" db="EMBL/GenBank/DDBJ databases">
        <authorList>
            <person name="Varghese N."/>
            <person name="Submissions S."/>
        </authorList>
    </citation>
    <scope>NUCLEOTIDE SEQUENCE [LARGE SCALE GENOMIC DNA]</scope>
    <source>
        <strain evidence="1 2">DSM 16643</strain>
    </source>
</reference>
<evidence type="ECO:0000313" key="2">
    <source>
        <dbReference type="Proteomes" id="UP000323439"/>
    </source>
</evidence>
<organism evidence="1 2">
    <name type="scientific">Methanobrevibacter millerae</name>
    <dbReference type="NCBI Taxonomy" id="230361"/>
    <lineage>
        <taxon>Archaea</taxon>
        <taxon>Methanobacteriati</taxon>
        <taxon>Methanobacteriota</taxon>
        <taxon>Methanomada group</taxon>
        <taxon>Methanobacteria</taxon>
        <taxon>Methanobacteriales</taxon>
        <taxon>Methanobacteriaceae</taxon>
        <taxon>Methanobrevibacter</taxon>
    </lineage>
</organism>
<keyword evidence="2" id="KW-1185">Reference proteome</keyword>
<evidence type="ECO:0000313" key="1">
    <source>
        <dbReference type="EMBL" id="SDA55731.1"/>
    </source>
</evidence>
<proteinExistence type="predicted"/>
<name>A0A1G5WC80_9EURY</name>
<accession>A0A1G5WC80</accession>
<protein>
    <submittedName>
        <fullName evidence="1">Uncharacterized protein</fullName>
    </submittedName>
</protein>
<dbReference type="RefSeq" id="WP_149731863.1">
    <property type="nucleotide sequence ID" value="NZ_FMXB01000009.1"/>
</dbReference>
<gene>
    <name evidence="1" type="ORF">SAMN02910315_01311</name>
</gene>
<sequence length="67" mass="8088">MPFDFDKEIGQYMDAEIDSWFDQEYLQTIAEEITTLVDYVPKDIEKKLPDYEKKKKIHSSIPELFRQ</sequence>